<organism evidence="1 2">
    <name type="scientific">Heterorhabditis bacteriophora</name>
    <name type="common">Entomopathogenic nematode worm</name>
    <dbReference type="NCBI Taxonomy" id="37862"/>
    <lineage>
        <taxon>Eukaryota</taxon>
        <taxon>Metazoa</taxon>
        <taxon>Ecdysozoa</taxon>
        <taxon>Nematoda</taxon>
        <taxon>Chromadorea</taxon>
        <taxon>Rhabditida</taxon>
        <taxon>Rhabditina</taxon>
        <taxon>Rhabditomorpha</taxon>
        <taxon>Strongyloidea</taxon>
        <taxon>Heterorhabditidae</taxon>
        <taxon>Heterorhabditis</taxon>
    </lineage>
</organism>
<name>A0A1I7X2K9_HETBA</name>
<keyword evidence="1" id="KW-1185">Reference proteome</keyword>
<dbReference type="Proteomes" id="UP000095283">
    <property type="component" value="Unplaced"/>
</dbReference>
<proteinExistence type="predicted"/>
<accession>A0A1I7X2K9</accession>
<dbReference type="AlphaFoldDB" id="A0A1I7X2K9"/>
<evidence type="ECO:0000313" key="1">
    <source>
        <dbReference type="Proteomes" id="UP000095283"/>
    </source>
</evidence>
<sequence length="39" mass="4597">MKKSEVNCSNTINDIFSISSFFQLFHSNDHHYLTIPFSF</sequence>
<reference evidence="2" key="1">
    <citation type="submission" date="2016-11" db="UniProtKB">
        <authorList>
            <consortium name="WormBaseParasite"/>
        </authorList>
    </citation>
    <scope>IDENTIFICATION</scope>
</reference>
<protein>
    <submittedName>
        <fullName evidence="2">Uncharacterized protein</fullName>
    </submittedName>
</protein>
<dbReference type="WBParaSite" id="Hba_11720">
    <property type="protein sequence ID" value="Hba_11720"/>
    <property type="gene ID" value="Hba_11720"/>
</dbReference>
<evidence type="ECO:0000313" key="2">
    <source>
        <dbReference type="WBParaSite" id="Hba_11720"/>
    </source>
</evidence>